<gene>
    <name evidence="1" type="ORF">ILEXP_LOCUS51856</name>
</gene>
<protein>
    <submittedName>
        <fullName evidence="1">Uncharacterized protein</fullName>
    </submittedName>
</protein>
<organism evidence="1 2">
    <name type="scientific">Ilex paraguariensis</name>
    <name type="common">yerba mate</name>
    <dbReference type="NCBI Taxonomy" id="185542"/>
    <lineage>
        <taxon>Eukaryota</taxon>
        <taxon>Viridiplantae</taxon>
        <taxon>Streptophyta</taxon>
        <taxon>Embryophyta</taxon>
        <taxon>Tracheophyta</taxon>
        <taxon>Spermatophyta</taxon>
        <taxon>Magnoliopsida</taxon>
        <taxon>eudicotyledons</taxon>
        <taxon>Gunneridae</taxon>
        <taxon>Pentapetalae</taxon>
        <taxon>asterids</taxon>
        <taxon>campanulids</taxon>
        <taxon>Aquifoliales</taxon>
        <taxon>Aquifoliaceae</taxon>
        <taxon>Ilex</taxon>
    </lineage>
</organism>
<accession>A0ABC8ULD6</accession>
<dbReference type="Proteomes" id="UP001642360">
    <property type="component" value="Unassembled WGS sequence"/>
</dbReference>
<keyword evidence="2" id="KW-1185">Reference proteome</keyword>
<name>A0ABC8ULD6_9AQUA</name>
<sequence>MDIGCRWTRICCGTSDVRSSLSCPVGCYRKSQTKAGTDSTWGKEGVGEGGLINGVKQYKGLVLRLRLRTRQQSNSVGRAFLLFRIGKRMAASASKLLENALLSIQGRERNSSKVVLKGWGITGVSDGGIVCKRRLPS</sequence>
<reference evidence="1 2" key="1">
    <citation type="submission" date="2024-02" db="EMBL/GenBank/DDBJ databases">
        <authorList>
            <person name="Vignale AGUSTIN F."/>
            <person name="Sosa J E."/>
            <person name="Modenutti C."/>
        </authorList>
    </citation>
    <scope>NUCLEOTIDE SEQUENCE [LARGE SCALE GENOMIC DNA]</scope>
</reference>
<evidence type="ECO:0000313" key="1">
    <source>
        <dbReference type="EMBL" id="CAK9181752.1"/>
    </source>
</evidence>
<dbReference type="AlphaFoldDB" id="A0ABC8ULD6"/>
<comment type="caution">
    <text evidence="1">The sequence shown here is derived from an EMBL/GenBank/DDBJ whole genome shotgun (WGS) entry which is preliminary data.</text>
</comment>
<evidence type="ECO:0000313" key="2">
    <source>
        <dbReference type="Proteomes" id="UP001642360"/>
    </source>
</evidence>
<dbReference type="EMBL" id="CAUOFW020008156">
    <property type="protein sequence ID" value="CAK9181752.1"/>
    <property type="molecule type" value="Genomic_DNA"/>
</dbReference>
<proteinExistence type="predicted"/>